<evidence type="ECO:0000256" key="3">
    <source>
        <dbReference type="ARBA" id="ARBA00022679"/>
    </source>
</evidence>
<comment type="caution">
    <text evidence="6">The sequence shown here is derived from an EMBL/GenBank/DDBJ whole genome shotgun (WGS) entry which is preliminary data.</text>
</comment>
<dbReference type="PANTHER" id="PTHR11712:SF336">
    <property type="entry name" value="3-OXOACYL-[ACYL-CARRIER-PROTEIN] SYNTHASE, MITOCHONDRIAL"/>
    <property type="match status" value="1"/>
</dbReference>
<dbReference type="Gene3D" id="3.40.47.10">
    <property type="match status" value="1"/>
</dbReference>
<evidence type="ECO:0000313" key="6">
    <source>
        <dbReference type="EMBL" id="OCH20704.1"/>
    </source>
</evidence>
<sequence>MTMITLLAGDTLSALGDIKQRIQSLRSGRYTTVNKSVKVFEQTKTLPYYAIQNEGDFSVLFDPLPHLITLISPIFELHQLTTEQLSRCGVFVGCAANDISLMVPLGQGIKEGALPELEQQRVGNGHYADVISAYFGLSTFSLTCNTACTSSSNAVLEAATMLESGIIDYALVVGMEMFAPHSFEGFVSMQLLAQETIKPFDTNRDGLLLGEALSAILMSRDDVCDSGWHFLGGASECETHSVTGVNSDGSGIKRVLSQALLNSQVNAADITAVKAHGTASHLSDLAEVSGMKQVFNQMPSFFSLKPYIGHTLGSCGVSELVLMMNSIDHGFIPATPNFSLQDNEIEWGPLTVAQECHEGVFLLNCFGFGGNNNALVIKKVSA</sequence>
<comment type="similarity">
    <text evidence="2 4">Belongs to the thiolase-like superfamily. Beta-ketoacyl-ACP synthases family.</text>
</comment>
<protein>
    <recommendedName>
        <fullName evidence="5">Ketosynthase family 3 (KS3) domain-containing protein</fullName>
    </recommendedName>
</protein>
<proteinExistence type="inferred from homology"/>
<dbReference type="InterPro" id="IPR014030">
    <property type="entry name" value="Ketoacyl_synth_N"/>
</dbReference>
<dbReference type="OrthoDB" id="8607208at2"/>
<name>A0A1B9NY15_ALILO</name>
<dbReference type="Pfam" id="PF02801">
    <property type="entry name" value="Ketoacyl-synt_C"/>
    <property type="match status" value="1"/>
</dbReference>
<accession>A0A1B9NY15</accession>
<organism evidence="6 7">
    <name type="scientific">Aliivibrio logei</name>
    <name type="common">Vibrio logei</name>
    <dbReference type="NCBI Taxonomy" id="688"/>
    <lineage>
        <taxon>Bacteria</taxon>
        <taxon>Pseudomonadati</taxon>
        <taxon>Pseudomonadota</taxon>
        <taxon>Gammaproteobacteria</taxon>
        <taxon>Vibrionales</taxon>
        <taxon>Vibrionaceae</taxon>
        <taxon>Aliivibrio</taxon>
    </lineage>
</organism>
<dbReference type="GO" id="GO:0005829">
    <property type="term" value="C:cytosol"/>
    <property type="evidence" value="ECO:0007669"/>
    <property type="project" value="TreeGrafter"/>
</dbReference>
<reference evidence="6 7" key="1">
    <citation type="submission" date="2016-06" db="EMBL/GenBank/DDBJ databases">
        <authorList>
            <person name="Kjaerup R.B."/>
            <person name="Dalgaard T.S."/>
            <person name="Juul-Madsen H.R."/>
        </authorList>
    </citation>
    <scope>NUCLEOTIDE SEQUENCE [LARGE SCALE GENOMIC DNA]</scope>
    <source>
        <strain evidence="6 7">1S159</strain>
    </source>
</reference>
<dbReference type="InterPro" id="IPR020841">
    <property type="entry name" value="PKS_Beta-ketoAc_synthase_dom"/>
</dbReference>
<dbReference type="Proteomes" id="UP000093523">
    <property type="component" value="Unassembled WGS sequence"/>
</dbReference>
<dbReference type="EMBL" id="MAJU01000011">
    <property type="protein sequence ID" value="OCH20704.1"/>
    <property type="molecule type" value="Genomic_DNA"/>
</dbReference>
<comment type="pathway">
    <text evidence="1">Lipid metabolism; fatty acid biosynthesis.</text>
</comment>
<dbReference type="GO" id="GO:0004315">
    <property type="term" value="F:3-oxoacyl-[acyl-carrier-protein] synthase activity"/>
    <property type="evidence" value="ECO:0007669"/>
    <property type="project" value="TreeGrafter"/>
</dbReference>
<dbReference type="Pfam" id="PF00109">
    <property type="entry name" value="ketoacyl-synt"/>
    <property type="match status" value="1"/>
</dbReference>
<evidence type="ECO:0000256" key="1">
    <source>
        <dbReference type="ARBA" id="ARBA00005194"/>
    </source>
</evidence>
<dbReference type="SMART" id="SM00825">
    <property type="entry name" value="PKS_KS"/>
    <property type="match status" value="1"/>
</dbReference>
<evidence type="ECO:0000256" key="2">
    <source>
        <dbReference type="ARBA" id="ARBA00008467"/>
    </source>
</evidence>
<dbReference type="SUPFAM" id="SSF53901">
    <property type="entry name" value="Thiolase-like"/>
    <property type="match status" value="1"/>
</dbReference>
<evidence type="ECO:0000313" key="7">
    <source>
        <dbReference type="Proteomes" id="UP000093523"/>
    </source>
</evidence>
<dbReference type="PROSITE" id="PS52004">
    <property type="entry name" value="KS3_2"/>
    <property type="match status" value="1"/>
</dbReference>
<dbReference type="AlphaFoldDB" id="A0A1B9NY15"/>
<dbReference type="InterPro" id="IPR000794">
    <property type="entry name" value="Beta-ketoacyl_synthase"/>
</dbReference>
<dbReference type="STRING" id="688.A6E04_13010"/>
<dbReference type="GO" id="GO:0006633">
    <property type="term" value="P:fatty acid biosynthetic process"/>
    <property type="evidence" value="ECO:0007669"/>
    <property type="project" value="TreeGrafter"/>
</dbReference>
<keyword evidence="3 4" id="KW-0808">Transferase</keyword>
<dbReference type="InterPro" id="IPR014031">
    <property type="entry name" value="Ketoacyl_synth_C"/>
</dbReference>
<gene>
    <name evidence="6" type="ORF">A6E04_13010</name>
</gene>
<dbReference type="PANTHER" id="PTHR11712">
    <property type="entry name" value="POLYKETIDE SYNTHASE-RELATED"/>
    <property type="match status" value="1"/>
</dbReference>
<feature type="domain" description="Ketosynthase family 3 (KS3)" evidence="5">
    <location>
        <begin position="1"/>
        <end position="379"/>
    </location>
</feature>
<dbReference type="InterPro" id="IPR016039">
    <property type="entry name" value="Thiolase-like"/>
</dbReference>
<evidence type="ECO:0000259" key="5">
    <source>
        <dbReference type="PROSITE" id="PS52004"/>
    </source>
</evidence>
<evidence type="ECO:0000256" key="4">
    <source>
        <dbReference type="RuleBase" id="RU003694"/>
    </source>
</evidence>